<sequence length="517" mass="57949">MSLFLNTSNDSNDDAQSLSPAPSPYLAPSPMGACFPSGARSFSGYSSTSSNSSSSNISSVSKATSATSASSSSRRRGYVRPQGATFAPSAKNRESVMSLGSIAHLQYYFARTGLLDGRTGQFLKKKENGEYDIPKPVLRTTEESFQSPIDEEGELLWEAAQQDGEEIMLPPTVSTYRTGAQYVPPPPSQQALKRELVDALENALHAIEASEKTQKSSEKATQGFYEIEGLHILDTTTLAIRAARQYYTQHPNPHRLNSIKPDTQLRKELYDVLDVLKQAASRNFAGGVREEERLIILVWVSDIGMMIDREAKLEESERRSRKQWQWVDDSNWLNDEHGRTLDFLAFLLQESSIPVEESYLTLHDKFWYTLVDGKKLIQMHNAAVKKSKRQFGYIEKCHNDVNKPYRQAENLRYWLKAAELRFETKLKLDVMATISAAEDATEVLKAFETTVMAWLKAVRIDLTNDWNGQEERKLHARARSLAMASPIGSPSKGIKSKTYKLDEPDVPAVPAVPAHEC</sequence>
<dbReference type="EMBL" id="JAPDRQ010000046">
    <property type="protein sequence ID" value="KAJ9658889.1"/>
    <property type="molecule type" value="Genomic_DNA"/>
</dbReference>
<keyword evidence="2" id="KW-1185">Reference proteome</keyword>
<gene>
    <name evidence="1" type="ORF">H2198_003459</name>
</gene>
<evidence type="ECO:0000313" key="1">
    <source>
        <dbReference type="EMBL" id="KAJ9658889.1"/>
    </source>
</evidence>
<name>A0ACC3ABS2_9EURO</name>
<organism evidence="1 2">
    <name type="scientific">Neophaeococcomyces mojaviensis</name>
    <dbReference type="NCBI Taxonomy" id="3383035"/>
    <lineage>
        <taxon>Eukaryota</taxon>
        <taxon>Fungi</taxon>
        <taxon>Dikarya</taxon>
        <taxon>Ascomycota</taxon>
        <taxon>Pezizomycotina</taxon>
        <taxon>Eurotiomycetes</taxon>
        <taxon>Chaetothyriomycetidae</taxon>
        <taxon>Chaetothyriales</taxon>
        <taxon>Chaetothyriales incertae sedis</taxon>
        <taxon>Neophaeococcomyces</taxon>
    </lineage>
</organism>
<comment type="caution">
    <text evidence="1">The sequence shown here is derived from an EMBL/GenBank/DDBJ whole genome shotgun (WGS) entry which is preliminary data.</text>
</comment>
<reference evidence="1" key="1">
    <citation type="submission" date="2022-10" db="EMBL/GenBank/DDBJ databases">
        <title>Culturing micro-colonial fungi from biological soil crusts in the Mojave desert and describing Neophaeococcomyces mojavensis, and introducing the new genera and species Taxawa tesnikishii.</title>
        <authorList>
            <person name="Kurbessoian T."/>
            <person name="Stajich J.E."/>
        </authorList>
    </citation>
    <scope>NUCLEOTIDE SEQUENCE</scope>
    <source>
        <strain evidence="1">JES_112</strain>
    </source>
</reference>
<evidence type="ECO:0000313" key="2">
    <source>
        <dbReference type="Proteomes" id="UP001172386"/>
    </source>
</evidence>
<protein>
    <submittedName>
        <fullName evidence="1">Uncharacterized protein</fullName>
    </submittedName>
</protein>
<accession>A0ACC3ABS2</accession>
<proteinExistence type="predicted"/>
<dbReference type="Proteomes" id="UP001172386">
    <property type="component" value="Unassembled WGS sequence"/>
</dbReference>